<evidence type="ECO:0000313" key="10">
    <source>
        <dbReference type="Proteomes" id="UP000799757"/>
    </source>
</evidence>
<dbReference type="PANTHER" id="PTHR43791">
    <property type="entry name" value="PERMEASE-RELATED"/>
    <property type="match status" value="1"/>
</dbReference>
<feature type="transmembrane region" description="Helical" evidence="7">
    <location>
        <begin position="419"/>
        <end position="438"/>
    </location>
</feature>
<dbReference type="EMBL" id="MU002300">
    <property type="protein sequence ID" value="KAF2787595.1"/>
    <property type="molecule type" value="Genomic_DNA"/>
</dbReference>
<evidence type="ECO:0000256" key="7">
    <source>
        <dbReference type="SAM" id="Phobius"/>
    </source>
</evidence>
<evidence type="ECO:0000256" key="6">
    <source>
        <dbReference type="ARBA" id="ARBA00037968"/>
    </source>
</evidence>
<feature type="transmembrane region" description="Helical" evidence="7">
    <location>
        <begin position="160"/>
        <end position="180"/>
    </location>
</feature>
<sequence length="511" mass="57637">MEVDKLQPSHQIEPVKLAKPVPADLFPAESNVDNAYEFMKHHAAGPLTPEDNKRILRKIDTHLLPLMIITYTLNFMDKNALSYSANFGLISDNGLHGKQYSWASGSIFYLAYMVSQPVVARLIVRFPVGRFVAVATILWGAVLMTIAASRSFASLMTIRAILGCMESCINPAFIVISAQWWTRDEQPLRITYWYLGNSIGQVCGGLLGYAIAHIGRHAIPNWSYFFIIFGAITILYGSFLFYYLPDSPMNARWLSESDRAMAVERVRENRTGIETHVWKWSQFRECFMDIQCWLLVATFFLDDIPAGGVASFGSIVVKGFGYSALYSTLLLVPLGVIQAICILFGGFMTTRFTNIRTWLITGCQIPALIGAILLYSLPRSNQRGLLGSYYIVQTHGIVGTLTMSLVSSNFAGYTKKVTAGAMMYVAFCVGQVVAPQLFLSEEAPVYETAFRASFTCFALCIVLSVVLRFYLIWENKRRDRRASEKPQEQNVESEFLDLTDKQQRQVFRYRY</sequence>
<dbReference type="AlphaFoldDB" id="A0A6A6WUL5"/>
<evidence type="ECO:0000259" key="8">
    <source>
        <dbReference type="PROSITE" id="PS50850"/>
    </source>
</evidence>
<evidence type="ECO:0000313" key="9">
    <source>
        <dbReference type="EMBL" id="KAF2787595.1"/>
    </source>
</evidence>
<name>A0A6A6WUL5_9PLEO</name>
<feature type="domain" description="Major facilitator superfamily (MFS) profile" evidence="8">
    <location>
        <begin position="63"/>
        <end position="476"/>
    </location>
</feature>
<evidence type="ECO:0000256" key="4">
    <source>
        <dbReference type="ARBA" id="ARBA00022989"/>
    </source>
</evidence>
<feature type="transmembrane region" description="Helical" evidence="7">
    <location>
        <begin position="357"/>
        <end position="377"/>
    </location>
</feature>
<feature type="transmembrane region" description="Helical" evidence="7">
    <location>
        <begin position="224"/>
        <end position="244"/>
    </location>
</feature>
<feature type="transmembrane region" description="Helical" evidence="7">
    <location>
        <begin position="130"/>
        <end position="148"/>
    </location>
</feature>
<comment type="subcellular location">
    <subcellularLocation>
        <location evidence="1">Membrane</location>
        <topology evidence="1">Multi-pass membrane protein</topology>
    </subcellularLocation>
</comment>
<evidence type="ECO:0000256" key="3">
    <source>
        <dbReference type="ARBA" id="ARBA00022692"/>
    </source>
</evidence>
<dbReference type="InterPro" id="IPR020846">
    <property type="entry name" value="MFS_dom"/>
</dbReference>
<keyword evidence="2" id="KW-0813">Transport</keyword>
<dbReference type="SUPFAM" id="SSF103473">
    <property type="entry name" value="MFS general substrate transporter"/>
    <property type="match status" value="1"/>
</dbReference>
<accession>A0A6A6WUL5</accession>
<proteinExistence type="inferred from homology"/>
<reference evidence="9" key="1">
    <citation type="journal article" date="2020" name="Stud. Mycol.">
        <title>101 Dothideomycetes genomes: a test case for predicting lifestyles and emergence of pathogens.</title>
        <authorList>
            <person name="Haridas S."/>
            <person name="Albert R."/>
            <person name="Binder M."/>
            <person name="Bloem J."/>
            <person name="Labutti K."/>
            <person name="Salamov A."/>
            <person name="Andreopoulos B."/>
            <person name="Baker S."/>
            <person name="Barry K."/>
            <person name="Bills G."/>
            <person name="Bluhm B."/>
            <person name="Cannon C."/>
            <person name="Castanera R."/>
            <person name="Culley D."/>
            <person name="Daum C."/>
            <person name="Ezra D."/>
            <person name="Gonzalez J."/>
            <person name="Henrissat B."/>
            <person name="Kuo A."/>
            <person name="Liang C."/>
            <person name="Lipzen A."/>
            <person name="Lutzoni F."/>
            <person name="Magnuson J."/>
            <person name="Mondo S."/>
            <person name="Nolan M."/>
            <person name="Ohm R."/>
            <person name="Pangilinan J."/>
            <person name="Park H.-J."/>
            <person name="Ramirez L."/>
            <person name="Alfaro M."/>
            <person name="Sun H."/>
            <person name="Tritt A."/>
            <person name="Yoshinaga Y."/>
            <person name="Zwiers L.-H."/>
            <person name="Turgeon B."/>
            <person name="Goodwin S."/>
            <person name="Spatafora J."/>
            <person name="Crous P."/>
            <person name="Grigoriev I."/>
        </authorList>
    </citation>
    <scope>NUCLEOTIDE SEQUENCE</scope>
    <source>
        <strain evidence="9">CBS 109.77</strain>
    </source>
</reference>
<dbReference type="FunFam" id="1.20.1250.20:FF:000064">
    <property type="entry name" value="MFS allantoate transporter"/>
    <property type="match status" value="1"/>
</dbReference>
<feature type="transmembrane region" description="Helical" evidence="7">
    <location>
        <begin position="324"/>
        <end position="345"/>
    </location>
</feature>
<dbReference type="Pfam" id="PF07690">
    <property type="entry name" value="MFS_1"/>
    <property type="match status" value="1"/>
</dbReference>
<evidence type="ECO:0000256" key="2">
    <source>
        <dbReference type="ARBA" id="ARBA00022448"/>
    </source>
</evidence>
<dbReference type="GO" id="GO:0022857">
    <property type="term" value="F:transmembrane transporter activity"/>
    <property type="evidence" value="ECO:0007669"/>
    <property type="project" value="InterPro"/>
</dbReference>
<feature type="transmembrane region" description="Helical" evidence="7">
    <location>
        <begin position="389"/>
        <end position="407"/>
    </location>
</feature>
<feature type="transmembrane region" description="Helical" evidence="7">
    <location>
        <begin position="450"/>
        <end position="471"/>
    </location>
</feature>
<keyword evidence="5 7" id="KW-0472">Membrane</keyword>
<feature type="transmembrane region" description="Helical" evidence="7">
    <location>
        <begin position="107"/>
        <end position="124"/>
    </location>
</feature>
<keyword evidence="4 7" id="KW-1133">Transmembrane helix</keyword>
<evidence type="ECO:0000256" key="1">
    <source>
        <dbReference type="ARBA" id="ARBA00004141"/>
    </source>
</evidence>
<evidence type="ECO:0000256" key="5">
    <source>
        <dbReference type="ARBA" id="ARBA00023136"/>
    </source>
</evidence>
<dbReference type="InterPro" id="IPR036259">
    <property type="entry name" value="MFS_trans_sf"/>
</dbReference>
<dbReference type="PROSITE" id="PS50850">
    <property type="entry name" value="MFS"/>
    <property type="match status" value="1"/>
</dbReference>
<dbReference type="PANTHER" id="PTHR43791:SF70">
    <property type="entry name" value="MAJOR FACILITATOR SUPERFAMILY (MFS) PROFILE DOMAIN-CONTAINING PROTEIN"/>
    <property type="match status" value="1"/>
</dbReference>
<protein>
    <submittedName>
        <fullName evidence="9">Major facilitator superfamily transporter allantoate</fullName>
    </submittedName>
</protein>
<keyword evidence="3 7" id="KW-0812">Transmembrane</keyword>
<dbReference type="OrthoDB" id="6730379at2759"/>
<comment type="similarity">
    <text evidence="6">Belongs to the major facilitator superfamily. Allantoate permease family.</text>
</comment>
<gene>
    <name evidence="9" type="ORF">K505DRAFT_367218</name>
</gene>
<dbReference type="Proteomes" id="UP000799757">
    <property type="component" value="Unassembled WGS sequence"/>
</dbReference>
<dbReference type="GO" id="GO:0016020">
    <property type="term" value="C:membrane"/>
    <property type="evidence" value="ECO:0007669"/>
    <property type="project" value="UniProtKB-SubCell"/>
</dbReference>
<organism evidence="9 10">
    <name type="scientific">Melanomma pulvis-pyrius CBS 109.77</name>
    <dbReference type="NCBI Taxonomy" id="1314802"/>
    <lineage>
        <taxon>Eukaryota</taxon>
        <taxon>Fungi</taxon>
        <taxon>Dikarya</taxon>
        <taxon>Ascomycota</taxon>
        <taxon>Pezizomycotina</taxon>
        <taxon>Dothideomycetes</taxon>
        <taxon>Pleosporomycetidae</taxon>
        <taxon>Pleosporales</taxon>
        <taxon>Melanommataceae</taxon>
        <taxon>Melanomma</taxon>
    </lineage>
</organism>
<dbReference type="Gene3D" id="1.20.1250.20">
    <property type="entry name" value="MFS general substrate transporter like domains"/>
    <property type="match status" value="2"/>
</dbReference>
<dbReference type="InterPro" id="IPR011701">
    <property type="entry name" value="MFS"/>
</dbReference>
<keyword evidence="10" id="KW-1185">Reference proteome</keyword>
<feature type="transmembrane region" description="Helical" evidence="7">
    <location>
        <begin position="192"/>
        <end position="212"/>
    </location>
</feature>